<protein>
    <submittedName>
        <fullName evidence="2">Unannotated protein</fullName>
    </submittedName>
</protein>
<evidence type="ECO:0000313" key="2">
    <source>
        <dbReference type="EMBL" id="CAB4930664.1"/>
    </source>
</evidence>
<dbReference type="PANTHER" id="PTHR43244:SF2">
    <property type="entry name" value="CONSERVED HYPOTHETICAL ALANINE AND PROLINE-RICH PROTEIN"/>
    <property type="match status" value="1"/>
</dbReference>
<dbReference type="PANTHER" id="PTHR43244">
    <property type="match status" value="1"/>
</dbReference>
<accession>A0A6J7IJZ5</accession>
<dbReference type="InterPro" id="IPR050564">
    <property type="entry name" value="F420-G6PD/mer"/>
</dbReference>
<feature type="domain" description="Luciferase-like" evidence="1">
    <location>
        <begin position="29"/>
        <end position="273"/>
    </location>
</feature>
<gene>
    <name evidence="2" type="ORF">UFOPK3773_00221</name>
    <name evidence="3" type="ORF">UFOPK3992_00249</name>
</gene>
<proteinExistence type="predicted"/>
<dbReference type="EMBL" id="CAFBNF010000011">
    <property type="protein sequence ID" value="CAB4930664.1"/>
    <property type="molecule type" value="Genomic_DNA"/>
</dbReference>
<dbReference type="NCBIfam" id="TIGR03620">
    <property type="entry name" value="F420_MSMEG_4141"/>
    <property type="match status" value="1"/>
</dbReference>
<dbReference type="Pfam" id="PF00296">
    <property type="entry name" value="Bac_luciferase"/>
    <property type="match status" value="1"/>
</dbReference>
<dbReference type="InterPro" id="IPR036661">
    <property type="entry name" value="Luciferase-like_sf"/>
</dbReference>
<evidence type="ECO:0000313" key="3">
    <source>
        <dbReference type="EMBL" id="CAB4994269.1"/>
    </source>
</evidence>
<name>A0A6J7IJZ5_9ZZZZ</name>
<organism evidence="2">
    <name type="scientific">freshwater metagenome</name>
    <dbReference type="NCBI Taxonomy" id="449393"/>
    <lineage>
        <taxon>unclassified sequences</taxon>
        <taxon>metagenomes</taxon>
        <taxon>ecological metagenomes</taxon>
    </lineage>
</organism>
<reference evidence="2" key="1">
    <citation type="submission" date="2020-05" db="EMBL/GenBank/DDBJ databases">
        <authorList>
            <person name="Chiriac C."/>
            <person name="Salcher M."/>
            <person name="Ghai R."/>
            <person name="Kavagutti S V."/>
        </authorList>
    </citation>
    <scope>NUCLEOTIDE SEQUENCE</scope>
</reference>
<dbReference type="InterPro" id="IPR019922">
    <property type="entry name" value="Lucif-like_OxRdatse_MSMEG_4141"/>
</dbReference>
<dbReference type="InterPro" id="IPR011251">
    <property type="entry name" value="Luciferase-like_dom"/>
</dbReference>
<dbReference type="EMBL" id="CAFBOZ010000022">
    <property type="protein sequence ID" value="CAB4994269.1"/>
    <property type="molecule type" value="Genomic_DNA"/>
</dbReference>
<evidence type="ECO:0000259" key="1">
    <source>
        <dbReference type="Pfam" id="PF00296"/>
    </source>
</evidence>
<sequence length="305" mass="32158">MNPDSVSAWRTVNSSWGVWCTDLGSWSAAFERHYSREVERLGYSSLWIPENPSSKESLVHAGLLLSMTDTLVVGTGITSVWARDAVAANNGGQALAEAYDGRFVLGLGVSHRVLNAARGGDYGKPFATMSEYLTALADATYDAPAAASPMPVVIAALRPKMLALAADKADGAHTYMVTTAHTAEARAALGAGPLLIVEQSFVIASDQVEARGLAREHLSWYLGQPNYQGSLLAQGFSEADLADGGSDHLVDSLVAWGSVDEVESRVAEHLRNGADQVLLHPVSGTPDEQLASLGVVAERLALTAG</sequence>
<dbReference type="AlphaFoldDB" id="A0A6J7IJZ5"/>
<dbReference type="CDD" id="cd01097">
    <property type="entry name" value="Tetrahydromethanopterin_reductase"/>
    <property type="match status" value="1"/>
</dbReference>
<dbReference type="Gene3D" id="3.20.20.30">
    <property type="entry name" value="Luciferase-like domain"/>
    <property type="match status" value="1"/>
</dbReference>
<dbReference type="SUPFAM" id="SSF51679">
    <property type="entry name" value="Bacterial luciferase-like"/>
    <property type="match status" value="1"/>
</dbReference>
<dbReference type="GO" id="GO:0016705">
    <property type="term" value="F:oxidoreductase activity, acting on paired donors, with incorporation or reduction of molecular oxygen"/>
    <property type="evidence" value="ECO:0007669"/>
    <property type="project" value="InterPro"/>
</dbReference>